<dbReference type="SUPFAM" id="SSF56519">
    <property type="entry name" value="Penicillin binding protein dimerisation domain"/>
    <property type="match status" value="1"/>
</dbReference>
<dbReference type="OrthoDB" id="9804124at2"/>
<dbReference type="Gene3D" id="3.90.1310.10">
    <property type="entry name" value="Penicillin-binding protein 2a (Domain 2)"/>
    <property type="match status" value="1"/>
</dbReference>
<accession>A0A285NIS0</accession>
<evidence type="ECO:0000256" key="1">
    <source>
        <dbReference type="ARBA" id="ARBA00004370"/>
    </source>
</evidence>
<dbReference type="InterPro" id="IPR036138">
    <property type="entry name" value="PBP_dimer_sf"/>
</dbReference>
<evidence type="ECO:0000313" key="9">
    <source>
        <dbReference type="EMBL" id="SNZ09355.1"/>
    </source>
</evidence>
<dbReference type="CDD" id="cd06573">
    <property type="entry name" value="PASTA"/>
    <property type="match status" value="1"/>
</dbReference>
<name>A0A285NIS0_9BACI</name>
<evidence type="ECO:0000256" key="4">
    <source>
        <dbReference type="ARBA" id="ARBA00012448"/>
    </source>
</evidence>
<evidence type="ECO:0000256" key="2">
    <source>
        <dbReference type="ARBA" id="ARBA00004752"/>
    </source>
</evidence>
<dbReference type="PANTHER" id="PTHR30627">
    <property type="entry name" value="PEPTIDOGLYCAN D,D-TRANSPEPTIDASE"/>
    <property type="match status" value="1"/>
</dbReference>
<dbReference type="Gene3D" id="3.30.10.20">
    <property type="match status" value="1"/>
</dbReference>
<dbReference type="AlphaFoldDB" id="A0A285NIS0"/>
<comment type="catalytic activity">
    <reaction evidence="6">
        <text>Preferential cleavage: (Ac)2-L-Lys-D-Ala-|-D-Ala. Also transpeptidation of peptidyl-alanyl moieties that are N-acyl substituents of D-alanine.</text>
        <dbReference type="EC" id="3.4.16.4"/>
    </reaction>
</comment>
<dbReference type="Proteomes" id="UP000219356">
    <property type="component" value="Unassembled WGS sequence"/>
</dbReference>
<dbReference type="PROSITE" id="PS51178">
    <property type="entry name" value="PASTA"/>
    <property type="match status" value="1"/>
</dbReference>
<protein>
    <recommendedName>
        <fullName evidence="4">serine-type D-Ala-D-Ala carboxypeptidase</fullName>
        <ecNumber evidence="4">3.4.16.4</ecNumber>
    </recommendedName>
</protein>
<dbReference type="eggNOG" id="COG0768">
    <property type="taxonomic scope" value="Bacteria"/>
</dbReference>
<dbReference type="Pfam" id="PF00905">
    <property type="entry name" value="Transpeptidase"/>
    <property type="match status" value="1"/>
</dbReference>
<proteinExistence type="inferred from homology"/>
<dbReference type="InterPro" id="IPR005543">
    <property type="entry name" value="PASTA_dom"/>
</dbReference>
<evidence type="ECO:0000313" key="10">
    <source>
        <dbReference type="Proteomes" id="UP000219356"/>
    </source>
</evidence>
<dbReference type="UniPathway" id="UPA00219"/>
<dbReference type="SMART" id="SM00740">
    <property type="entry name" value="PASTA"/>
    <property type="match status" value="1"/>
</dbReference>
<dbReference type="EC" id="3.4.16.4" evidence="4"/>
<dbReference type="Gene3D" id="3.40.710.10">
    <property type="entry name" value="DD-peptidase/beta-lactamase superfamily"/>
    <property type="match status" value="1"/>
</dbReference>
<dbReference type="Pfam" id="PF03717">
    <property type="entry name" value="PBP_dimer"/>
    <property type="match status" value="1"/>
</dbReference>
<dbReference type="NCBIfam" id="TIGR02214">
    <property type="entry name" value="spoVD_pbp"/>
    <property type="match status" value="1"/>
</dbReference>
<dbReference type="RefSeq" id="WP_097040266.1">
    <property type="nucleotide sequence ID" value="NZ_OBEK01000002.1"/>
</dbReference>
<dbReference type="GO" id="GO:0009002">
    <property type="term" value="F:serine-type D-Ala-D-Ala carboxypeptidase activity"/>
    <property type="evidence" value="ECO:0007669"/>
    <property type="project" value="UniProtKB-EC"/>
</dbReference>
<dbReference type="PANTHER" id="PTHR30627:SF1">
    <property type="entry name" value="PEPTIDOGLYCAN D,D-TRANSPEPTIDASE FTSI"/>
    <property type="match status" value="1"/>
</dbReference>
<dbReference type="Pfam" id="PF03793">
    <property type="entry name" value="PASTA"/>
    <property type="match status" value="1"/>
</dbReference>
<evidence type="ECO:0000256" key="5">
    <source>
        <dbReference type="ARBA" id="ARBA00023136"/>
    </source>
</evidence>
<dbReference type="SUPFAM" id="SSF56601">
    <property type="entry name" value="beta-lactamase/transpeptidase-like"/>
    <property type="match status" value="1"/>
</dbReference>
<reference evidence="10" key="1">
    <citation type="submission" date="2017-09" db="EMBL/GenBank/DDBJ databases">
        <authorList>
            <person name="Varghese N."/>
            <person name="Submissions S."/>
        </authorList>
    </citation>
    <scope>NUCLEOTIDE SEQUENCE [LARGE SCALE GENOMIC DNA]</scope>
    <source>
        <strain evidence="10">CGMCC 1.8913</strain>
    </source>
</reference>
<dbReference type="InterPro" id="IPR050515">
    <property type="entry name" value="Beta-lactam/transpept"/>
</dbReference>
<evidence type="ECO:0000256" key="3">
    <source>
        <dbReference type="ARBA" id="ARBA00007171"/>
    </source>
</evidence>
<organism evidence="9 10">
    <name type="scientific">Terribacillus aidingensis</name>
    <dbReference type="NCBI Taxonomy" id="586416"/>
    <lineage>
        <taxon>Bacteria</taxon>
        <taxon>Bacillati</taxon>
        <taxon>Bacillota</taxon>
        <taxon>Bacilli</taxon>
        <taxon>Bacillales</taxon>
        <taxon>Bacillaceae</taxon>
        <taxon>Terribacillus</taxon>
    </lineage>
</organism>
<dbReference type="STRING" id="586416.GZ22_06370"/>
<dbReference type="Gene3D" id="3.30.450.330">
    <property type="match status" value="1"/>
</dbReference>
<dbReference type="InterPro" id="IPR012338">
    <property type="entry name" value="Beta-lactam/transpept-like"/>
</dbReference>
<keyword evidence="7" id="KW-0812">Transmembrane</keyword>
<dbReference type="EMBL" id="OBEK01000002">
    <property type="protein sequence ID" value="SNZ09355.1"/>
    <property type="molecule type" value="Genomic_DNA"/>
</dbReference>
<evidence type="ECO:0000259" key="8">
    <source>
        <dbReference type="PROSITE" id="PS51178"/>
    </source>
</evidence>
<comment type="pathway">
    <text evidence="2">Cell wall biogenesis; peptidoglycan biosynthesis.</text>
</comment>
<feature type="transmembrane region" description="Helical" evidence="7">
    <location>
        <begin position="12"/>
        <end position="33"/>
    </location>
</feature>
<sequence length="644" mass="70889">MKRVSNVTMRKRLVTVFILAFIVFLIIGIRLAYVQFVLGKDLVDKAEDSWSRNITFEPERGRILDRNGDVLAENVSAPTVMVVPRQIKDPEEAATKLSQILGMEKDKALQHVTKKASIERIHPEGRKITEKQAEAIQALNMEGVYIAKDSKRHYPNGDYLSHVLGFSGIDNQGLMGLEAYYDEELSGEAGSLSFFSDAKGHRLEDMADVYQPPTDGQDLQLTIDSDIQTIVERELNNAEAKYNPDGAIALAVDPDNGEILAMSSRPSFDPEKYKETDPDTYNRNLPIWSSYEPGSTFKIITLAAALEEKVVDLEEDHFHDTGSIKVDGATLHCWKRGGHGDQTYLEVVQNSCNPGFVSLGQKLGTDRLFSYIKNFGFGEKTGIDLQGEGKGILFNPEKIGAVETATTAFGQGVSVTPIQQVMGVSAAINGGYLYQPHIADSWKNPVTNETETATETVMKRRVVSEDTSEQVRLALETVVAKGTGRGAYREGFRIGGKTGTAQKVGTNGQYMDNNYILSFIGFAPANDPEIVVYLAIDNPKNTIQFGGKVAAPIVGDILEDSLRSMGVEPQTDGLEKSYSWPEEPPLEAPNFIGMKKRELTEYYTTLQLEVSGSGEYIIDQEPKAGTKVEAGSTVRLYLSENPPE</sequence>
<gene>
    <name evidence="9" type="ORF">SAMN05421503_1193</name>
</gene>
<dbReference type="InterPro" id="IPR001460">
    <property type="entry name" value="PCN-bd_Tpept"/>
</dbReference>
<keyword evidence="7" id="KW-1133">Transmembrane helix</keyword>
<evidence type="ECO:0000256" key="6">
    <source>
        <dbReference type="ARBA" id="ARBA00034000"/>
    </source>
</evidence>
<feature type="domain" description="PASTA" evidence="8">
    <location>
        <begin position="582"/>
        <end position="640"/>
    </location>
</feature>
<dbReference type="GO" id="GO:0009252">
    <property type="term" value="P:peptidoglycan biosynthetic process"/>
    <property type="evidence" value="ECO:0007669"/>
    <property type="project" value="UniProtKB-UniPathway"/>
</dbReference>
<keyword evidence="5 7" id="KW-0472">Membrane</keyword>
<evidence type="ECO:0000256" key="7">
    <source>
        <dbReference type="SAM" id="Phobius"/>
    </source>
</evidence>
<dbReference type="GO" id="GO:0005886">
    <property type="term" value="C:plasma membrane"/>
    <property type="evidence" value="ECO:0007669"/>
    <property type="project" value="TreeGrafter"/>
</dbReference>
<dbReference type="InterPro" id="IPR011927">
    <property type="entry name" value="SpoVD_pbp"/>
</dbReference>
<dbReference type="InterPro" id="IPR005311">
    <property type="entry name" value="PBP_dimer"/>
</dbReference>
<dbReference type="GO" id="GO:0071555">
    <property type="term" value="P:cell wall organization"/>
    <property type="evidence" value="ECO:0007669"/>
    <property type="project" value="TreeGrafter"/>
</dbReference>
<keyword evidence="10" id="KW-1185">Reference proteome</keyword>
<dbReference type="SUPFAM" id="SSF54184">
    <property type="entry name" value="Penicillin-binding protein 2x (pbp-2x), c-terminal domain"/>
    <property type="match status" value="1"/>
</dbReference>
<comment type="similarity">
    <text evidence="3">Belongs to the transpeptidase family.</text>
</comment>
<comment type="subcellular location">
    <subcellularLocation>
        <location evidence="1">Membrane</location>
    </subcellularLocation>
</comment>
<dbReference type="GO" id="GO:0008658">
    <property type="term" value="F:penicillin binding"/>
    <property type="evidence" value="ECO:0007669"/>
    <property type="project" value="InterPro"/>
</dbReference>